<keyword evidence="8" id="KW-1133">Transmembrane helix</keyword>
<feature type="transmembrane region" description="Helical" evidence="8">
    <location>
        <begin position="829"/>
        <end position="853"/>
    </location>
</feature>
<dbReference type="GO" id="GO:0003993">
    <property type="term" value="F:acid phosphatase activity"/>
    <property type="evidence" value="ECO:0007669"/>
    <property type="project" value="UniProtKB-EC"/>
</dbReference>
<keyword evidence="6" id="KW-1015">Disulfide bond</keyword>
<comment type="catalytic activity">
    <reaction evidence="1">
        <text>a phosphate monoester + H2O = an alcohol + phosphate</text>
        <dbReference type="Rhea" id="RHEA:15017"/>
        <dbReference type="ChEBI" id="CHEBI:15377"/>
        <dbReference type="ChEBI" id="CHEBI:30879"/>
        <dbReference type="ChEBI" id="CHEBI:43474"/>
        <dbReference type="ChEBI" id="CHEBI:67140"/>
        <dbReference type="EC" id="3.1.3.2"/>
    </reaction>
</comment>
<evidence type="ECO:0000256" key="7">
    <source>
        <dbReference type="ARBA" id="ARBA00023180"/>
    </source>
</evidence>
<evidence type="ECO:0000313" key="9">
    <source>
        <dbReference type="EMBL" id="KAI1711903.1"/>
    </source>
</evidence>
<evidence type="ECO:0000256" key="5">
    <source>
        <dbReference type="ARBA" id="ARBA00022801"/>
    </source>
</evidence>
<sequence>MITVIRYFEIPNGYHLKIASKYANTTYAWLQGDHNKKLFMGSGLLFNWSWLKSHRIRGLQLTLGTLIALYDRYNCMFIAWGGAVRNLLLQDQPIPIHAEMSCGLERIYKICNLRFTSKFCHKSANSSYLIVGDLFADKRFYFYKFFNLAITEVFRSSMPGETISEPVRLYPQNSVSNRNASQWDYTANALAIFDNLAGEVFLIDLTGNGSVDTCGKKIQTTVKPVNWVTEWNQEDSLHNVLRFYELLSYDLISDTSLQSFISNEVMRLFSEEEFQKFYCETMLEGMFTPRDRTTNHSNGIYCFRGFYRFDELRKRLAKFDATLENDFEGTLLTDMRSAITNITPVHGQLPSYKSNGFLNYTSDFVNEGDPKQYNGDETGIWEMYTQTTSTSTSPPRLSTSAARATTKSTTTVQHVTPTIAHIWCAADPLPIPQQDATPDQLIFVQAAWRHGDRSPTKTFKSDINQEDKWEQGWGQLTPRGMAQHVTLGRKLRQKYITELKFINGTYKSPEIYVRSTDVNRTLTSAISNLIGFYGEGARKGTDYPDIAEWPSSYIPIAVHTVINYNDHIGNPDAICPRQEAIKKLWLETPEYKDFMEKKKGFFENLTKFCEEEINPSNFWVVADALYIEDLWNKKHNDWVTPELMNEINETNWLLEAWDNGERMKPYKGFDFSVELPKIRGGGLLWDMINHMKTKIDYASDKGSMSPLCKWANDLKYNVYSVHDTTLAALFASLGFNKTNYDNDGYPHYSASVTVELWKRADDSTYVKVFYWIPGNEIVVEELTKDIVGCGNGCSLDDFAKRSLPYKAEPNPEDFCQNTNLGDAFNAASIFTIVPAVNLLGLVSSVIGFQFLYFMA</sequence>
<dbReference type="Proteomes" id="UP001201812">
    <property type="component" value="Unassembled WGS sequence"/>
</dbReference>
<dbReference type="CDD" id="cd07061">
    <property type="entry name" value="HP_HAP_like"/>
    <property type="match status" value="1"/>
</dbReference>
<name>A0AAD4R605_9BILA</name>
<evidence type="ECO:0000256" key="1">
    <source>
        <dbReference type="ARBA" id="ARBA00000032"/>
    </source>
</evidence>
<comment type="similarity">
    <text evidence="2">Belongs to the histidine acid phosphatase family.</text>
</comment>
<dbReference type="SUPFAM" id="SSF53254">
    <property type="entry name" value="Phosphoglycerate mutase-like"/>
    <property type="match status" value="1"/>
</dbReference>
<evidence type="ECO:0000256" key="8">
    <source>
        <dbReference type="SAM" id="Phobius"/>
    </source>
</evidence>
<reference evidence="9" key="1">
    <citation type="submission" date="2022-01" db="EMBL/GenBank/DDBJ databases">
        <title>Genome Sequence Resource for Two Populations of Ditylenchus destructor, the Migratory Endoparasitic Phytonematode.</title>
        <authorList>
            <person name="Zhang H."/>
            <person name="Lin R."/>
            <person name="Xie B."/>
        </authorList>
    </citation>
    <scope>NUCLEOTIDE SEQUENCE</scope>
    <source>
        <strain evidence="9">BazhouSP</strain>
    </source>
</reference>
<dbReference type="InterPro" id="IPR050645">
    <property type="entry name" value="Histidine_acid_phosphatase"/>
</dbReference>
<dbReference type="EC" id="3.1.3.2" evidence="3"/>
<keyword evidence="10" id="KW-1185">Reference proteome</keyword>
<protein>
    <recommendedName>
        <fullName evidence="3">acid phosphatase</fullName>
        <ecNumber evidence="3">3.1.3.2</ecNumber>
    </recommendedName>
</protein>
<keyword evidence="8" id="KW-0472">Membrane</keyword>
<dbReference type="AlphaFoldDB" id="A0AAD4R605"/>
<gene>
    <name evidence="9" type="ORF">DdX_09863</name>
</gene>
<dbReference type="EMBL" id="JAKKPZ010000020">
    <property type="protein sequence ID" value="KAI1711903.1"/>
    <property type="molecule type" value="Genomic_DNA"/>
</dbReference>
<evidence type="ECO:0000313" key="10">
    <source>
        <dbReference type="Proteomes" id="UP001201812"/>
    </source>
</evidence>
<dbReference type="Pfam" id="PF00328">
    <property type="entry name" value="His_Phos_2"/>
    <property type="match status" value="1"/>
</dbReference>
<organism evidence="9 10">
    <name type="scientific">Ditylenchus destructor</name>
    <dbReference type="NCBI Taxonomy" id="166010"/>
    <lineage>
        <taxon>Eukaryota</taxon>
        <taxon>Metazoa</taxon>
        <taxon>Ecdysozoa</taxon>
        <taxon>Nematoda</taxon>
        <taxon>Chromadorea</taxon>
        <taxon>Rhabditida</taxon>
        <taxon>Tylenchina</taxon>
        <taxon>Tylenchomorpha</taxon>
        <taxon>Sphaerularioidea</taxon>
        <taxon>Anguinidae</taxon>
        <taxon>Anguininae</taxon>
        <taxon>Ditylenchus</taxon>
    </lineage>
</organism>
<keyword evidence="5" id="KW-0378">Hydrolase</keyword>
<evidence type="ECO:0000256" key="2">
    <source>
        <dbReference type="ARBA" id="ARBA00005375"/>
    </source>
</evidence>
<dbReference type="PANTHER" id="PTHR11567:SF211">
    <property type="entry name" value="PROSTATIC ACID PHOSPHATASE"/>
    <property type="match status" value="1"/>
</dbReference>
<keyword evidence="7" id="KW-0325">Glycoprotein</keyword>
<dbReference type="InterPro" id="IPR000560">
    <property type="entry name" value="His_Pase_clade-2"/>
</dbReference>
<dbReference type="PANTHER" id="PTHR11567">
    <property type="entry name" value="ACID PHOSPHATASE-RELATED"/>
    <property type="match status" value="1"/>
</dbReference>
<keyword evidence="8" id="KW-0812">Transmembrane</keyword>
<dbReference type="InterPro" id="IPR029033">
    <property type="entry name" value="His_PPase_superfam"/>
</dbReference>
<accession>A0AAD4R605</accession>
<evidence type="ECO:0000256" key="4">
    <source>
        <dbReference type="ARBA" id="ARBA00022729"/>
    </source>
</evidence>
<keyword evidence="4" id="KW-0732">Signal</keyword>
<comment type="caution">
    <text evidence="9">The sequence shown here is derived from an EMBL/GenBank/DDBJ whole genome shotgun (WGS) entry which is preliminary data.</text>
</comment>
<evidence type="ECO:0000256" key="3">
    <source>
        <dbReference type="ARBA" id="ARBA00012646"/>
    </source>
</evidence>
<dbReference type="Gene3D" id="3.40.50.1240">
    <property type="entry name" value="Phosphoglycerate mutase-like"/>
    <property type="match status" value="1"/>
</dbReference>
<evidence type="ECO:0000256" key="6">
    <source>
        <dbReference type="ARBA" id="ARBA00023157"/>
    </source>
</evidence>
<proteinExistence type="inferred from homology"/>